<dbReference type="InterPro" id="IPR036864">
    <property type="entry name" value="Zn2-C6_fun-type_DNA-bd_sf"/>
</dbReference>
<keyword evidence="3" id="KW-0238">DNA-binding</keyword>
<keyword evidence="9" id="KW-1185">Reference proteome</keyword>
<dbReference type="Gene3D" id="4.10.240.10">
    <property type="entry name" value="Zn(2)-C6 fungal-type DNA-binding domain"/>
    <property type="match status" value="1"/>
</dbReference>
<dbReference type="Pfam" id="PF00172">
    <property type="entry name" value="Zn_clus"/>
    <property type="match status" value="1"/>
</dbReference>
<feature type="compositionally biased region" description="Low complexity" evidence="6">
    <location>
        <begin position="97"/>
        <end position="111"/>
    </location>
</feature>
<keyword evidence="2" id="KW-0805">Transcription regulation</keyword>
<dbReference type="CDD" id="cd00067">
    <property type="entry name" value="GAL4"/>
    <property type="match status" value="1"/>
</dbReference>
<comment type="subcellular location">
    <subcellularLocation>
        <location evidence="1">Nucleus</location>
    </subcellularLocation>
</comment>
<sequence length="423" mass="45972">MSNNPHDYTGPNGNGPNRQGQYPPPQWNTSQPDESPYPPSSQYPVCFLIHPRSLSSPLVYKYTPLRPLILPLPLFADFPPTVPTLSPALTRMLSTQYPPASYPPAGSAPDHQYPPPPPPPAQYPPQSQYPPHPSMAAVHPTGPQEAYRLPPPPNAYRPDVYGQQPPPPPAGPGVVYQAAPRQRTAIACRYCRRRKIRCSGFESNPDGRCSNCIRFNQQCMFTPVSSQTQAFVPAHAAYPHMRNGQNQGERVVLYGAHGQPLPPQHQPPPPGPETTLPPPQGMYQHAYGNAPPPMADHRPRRGSGSGFDYPDPTNLAPVTPATSAPYQSRAAPYYPPPPATQDRRPSPQAGYPYDNRHSSSPHGSPYPPVHPSNAITPPPTSTPGSAPRNGLNVRDMLNPGDNPGRSSTDSDMLNALNRRGLGQ</sequence>
<evidence type="ECO:0000313" key="9">
    <source>
        <dbReference type="Proteomes" id="UP001610334"/>
    </source>
</evidence>
<dbReference type="InterPro" id="IPR050987">
    <property type="entry name" value="AtrR-like"/>
</dbReference>
<dbReference type="SMART" id="SM00066">
    <property type="entry name" value="GAL4"/>
    <property type="match status" value="1"/>
</dbReference>
<comment type="caution">
    <text evidence="8">The sequence shown here is derived from an EMBL/GenBank/DDBJ whole genome shotgun (WGS) entry which is preliminary data.</text>
</comment>
<evidence type="ECO:0000256" key="6">
    <source>
        <dbReference type="SAM" id="MobiDB-lite"/>
    </source>
</evidence>
<feature type="region of interest" description="Disordered" evidence="6">
    <location>
        <begin position="1"/>
        <end position="39"/>
    </location>
</feature>
<feature type="compositionally biased region" description="Pro residues" evidence="6">
    <location>
        <begin position="260"/>
        <end position="280"/>
    </location>
</feature>
<organism evidence="8 9">
    <name type="scientific">Aspergillus granulosus</name>
    <dbReference type="NCBI Taxonomy" id="176169"/>
    <lineage>
        <taxon>Eukaryota</taxon>
        <taxon>Fungi</taxon>
        <taxon>Dikarya</taxon>
        <taxon>Ascomycota</taxon>
        <taxon>Pezizomycotina</taxon>
        <taxon>Eurotiomycetes</taxon>
        <taxon>Eurotiomycetidae</taxon>
        <taxon>Eurotiales</taxon>
        <taxon>Aspergillaceae</taxon>
        <taxon>Aspergillus</taxon>
        <taxon>Aspergillus subgen. Nidulantes</taxon>
    </lineage>
</organism>
<dbReference type="PROSITE" id="PS50048">
    <property type="entry name" value="ZN2_CY6_FUNGAL_2"/>
    <property type="match status" value="1"/>
</dbReference>
<dbReference type="PANTHER" id="PTHR46910">
    <property type="entry name" value="TRANSCRIPTION FACTOR PDR1"/>
    <property type="match status" value="1"/>
</dbReference>
<accession>A0ABR4HXB0</accession>
<feature type="compositionally biased region" description="Pro residues" evidence="6">
    <location>
        <begin position="364"/>
        <end position="381"/>
    </location>
</feature>
<dbReference type="InterPro" id="IPR001138">
    <property type="entry name" value="Zn2Cys6_DnaBD"/>
</dbReference>
<keyword evidence="4" id="KW-0804">Transcription</keyword>
<gene>
    <name evidence="8" type="ORF">BJX63DRAFT_381009</name>
</gene>
<dbReference type="SUPFAM" id="SSF57701">
    <property type="entry name" value="Zn2/Cys6 DNA-binding domain"/>
    <property type="match status" value="1"/>
</dbReference>
<protein>
    <recommendedName>
        <fullName evidence="7">Zn(2)-C6 fungal-type domain-containing protein</fullName>
    </recommendedName>
</protein>
<feature type="compositionally biased region" description="Low complexity" evidence="6">
    <location>
        <begin position="10"/>
        <end position="21"/>
    </location>
</feature>
<name>A0ABR4HXB0_9EURO</name>
<evidence type="ECO:0000256" key="2">
    <source>
        <dbReference type="ARBA" id="ARBA00023015"/>
    </source>
</evidence>
<evidence type="ECO:0000256" key="4">
    <source>
        <dbReference type="ARBA" id="ARBA00023163"/>
    </source>
</evidence>
<feature type="compositionally biased region" description="Pro residues" evidence="6">
    <location>
        <begin position="112"/>
        <end position="133"/>
    </location>
</feature>
<evidence type="ECO:0000256" key="1">
    <source>
        <dbReference type="ARBA" id="ARBA00004123"/>
    </source>
</evidence>
<evidence type="ECO:0000313" key="8">
    <source>
        <dbReference type="EMBL" id="KAL2820016.1"/>
    </source>
</evidence>
<dbReference type="Proteomes" id="UP001610334">
    <property type="component" value="Unassembled WGS sequence"/>
</dbReference>
<dbReference type="EMBL" id="JBFXLT010000008">
    <property type="protein sequence ID" value="KAL2820016.1"/>
    <property type="molecule type" value="Genomic_DNA"/>
</dbReference>
<dbReference type="PANTHER" id="PTHR46910:SF37">
    <property type="entry name" value="ZN(II)2CYS6 TRANSCRIPTION FACTOR (EUROFUNG)"/>
    <property type="match status" value="1"/>
</dbReference>
<feature type="region of interest" description="Disordered" evidence="6">
    <location>
        <begin position="97"/>
        <end position="154"/>
    </location>
</feature>
<evidence type="ECO:0000259" key="7">
    <source>
        <dbReference type="PROSITE" id="PS50048"/>
    </source>
</evidence>
<proteinExistence type="predicted"/>
<reference evidence="8 9" key="1">
    <citation type="submission" date="2024-07" db="EMBL/GenBank/DDBJ databases">
        <title>Section-level genome sequencing and comparative genomics of Aspergillus sections Usti and Cavernicolus.</title>
        <authorList>
            <consortium name="Lawrence Berkeley National Laboratory"/>
            <person name="Nybo J.L."/>
            <person name="Vesth T.C."/>
            <person name="Theobald S."/>
            <person name="Frisvad J.C."/>
            <person name="Larsen T.O."/>
            <person name="Kjaerboelling I."/>
            <person name="Rothschild-Mancinelli K."/>
            <person name="Lyhne E.K."/>
            <person name="Kogle M.E."/>
            <person name="Barry K."/>
            <person name="Clum A."/>
            <person name="Na H."/>
            <person name="Ledsgaard L."/>
            <person name="Lin J."/>
            <person name="Lipzen A."/>
            <person name="Kuo A."/>
            <person name="Riley R."/>
            <person name="Mondo S."/>
            <person name="Labutti K."/>
            <person name="Haridas S."/>
            <person name="Pangalinan J."/>
            <person name="Salamov A.A."/>
            <person name="Simmons B.A."/>
            <person name="Magnuson J.K."/>
            <person name="Chen J."/>
            <person name="Drula E."/>
            <person name="Henrissat B."/>
            <person name="Wiebenga A."/>
            <person name="Lubbers R.J."/>
            <person name="Gomes A.C."/>
            <person name="Makela M.R."/>
            <person name="Stajich J."/>
            <person name="Grigoriev I.V."/>
            <person name="Mortensen U.H."/>
            <person name="De Vries R.P."/>
            <person name="Baker S.E."/>
            <person name="Andersen M.R."/>
        </authorList>
    </citation>
    <scope>NUCLEOTIDE SEQUENCE [LARGE SCALE GENOMIC DNA]</scope>
    <source>
        <strain evidence="8 9">CBS 588.65</strain>
    </source>
</reference>
<feature type="domain" description="Zn(2)-C6 fungal-type" evidence="7">
    <location>
        <begin position="187"/>
        <end position="221"/>
    </location>
</feature>
<dbReference type="PROSITE" id="PS00463">
    <property type="entry name" value="ZN2_CY6_FUNGAL_1"/>
    <property type="match status" value="1"/>
</dbReference>
<evidence type="ECO:0000256" key="3">
    <source>
        <dbReference type="ARBA" id="ARBA00023125"/>
    </source>
</evidence>
<evidence type="ECO:0000256" key="5">
    <source>
        <dbReference type="ARBA" id="ARBA00023242"/>
    </source>
</evidence>
<keyword evidence="5" id="KW-0539">Nucleus</keyword>
<feature type="region of interest" description="Disordered" evidence="6">
    <location>
        <begin position="256"/>
        <end position="423"/>
    </location>
</feature>